<keyword evidence="2" id="KW-0472">Membrane</keyword>
<evidence type="ECO:0000256" key="1">
    <source>
        <dbReference type="SAM" id="MobiDB-lite"/>
    </source>
</evidence>
<keyword evidence="2" id="KW-0812">Transmembrane</keyword>
<feature type="transmembrane region" description="Helical" evidence="2">
    <location>
        <begin position="9"/>
        <end position="30"/>
    </location>
</feature>
<dbReference type="EMBL" id="KJ645900">
    <property type="protein sequence ID" value="AII17239.1"/>
    <property type="molecule type" value="Genomic_DNA"/>
</dbReference>
<evidence type="ECO:0000313" key="4">
    <source>
        <dbReference type="Proteomes" id="UP000028667"/>
    </source>
</evidence>
<dbReference type="GeneID" id="20041730"/>
<gene>
    <name evidence="3" type="ORF">AaV_258</name>
</gene>
<accession>A0A076FG42</accession>
<proteinExistence type="predicted"/>
<keyword evidence="4" id="KW-1185">Reference proteome</keyword>
<feature type="region of interest" description="Disordered" evidence="1">
    <location>
        <begin position="34"/>
        <end position="104"/>
    </location>
</feature>
<dbReference type="Proteomes" id="UP000028667">
    <property type="component" value="Segment"/>
</dbReference>
<dbReference type="RefSeq" id="YP_009052332.1">
    <property type="nucleotide sequence ID" value="NC_024697.1"/>
</dbReference>
<evidence type="ECO:0000313" key="3">
    <source>
        <dbReference type="EMBL" id="AII17239.1"/>
    </source>
</evidence>
<feature type="compositionally biased region" description="Acidic residues" evidence="1">
    <location>
        <begin position="80"/>
        <end position="90"/>
    </location>
</feature>
<keyword evidence="2" id="KW-1133">Transmembrane helix</keyword>
<evidence type="ECO:0000256" key="2">
    <source>
        <dbReference type="SAM" id="Phobius"/>
    </source>
</evidence>
<dbReference type="KEGG" id="vg:20041730"/>
<organism evidence="3 4">
    <name type="scientific">Aureococcus anophagefferens virus</name>
    <dbReference type="NCBI Taxonomy" id="1474867"/>
    <lineage>
        <taxon>Viruses</taxon>
        <taxon>Varidnaviria</taxon>
        <taxon>Bamfordvirae</taxon>
        <taxon>Nucleocytoviricota</taxon>
        <taxon>Megaviricetes</taxon>
        <taxon>Imitervirales</taxon>
        <taxon>Schizomimiviridae</taxon>
        <taxon>Kratosvirus</taxon>
        <taxon>Kratosvirus quantuckense</taxon>
    </lineage>
</organism>
<feature type="compositionally biased region" description="Pro residues" evidence="1">
    <location>
        <begin position="55"/>
        <end position="77"/>
    </location>
</feature>
<feature type="compositionally biased region" description="Acidic residues" evidence="1">
    <location>
        <begin position="41"/>
        <end position="54"/>
    </location>
</feature>
<sequence>MDKIDIKNVILALVAVILFSFVGYLAYLIVTEDADKKEDVDKEDDVDKEGDVEPTPEPSSEPTPEPSSEPTPEPSSEPTPEAEPEPDDDFPSINPFENEEQNCDNIRNKYRPYTSAKNCEDINNKETNKKHAYTKCGDEGRYIEGDDDNIFLCKWTMQEGCIISNELTNCSGGDGGGGGDATGDD</sequence>
<protein>
    <submittedName>
        <fullName evidence="3">Uncharacterized protein</fullName>
    </submittedName>
</protein>
<name>A0A076FG42_9VIRU</name>
<reference evidence="3 4" key="1">
    <citation type="journal article" date="2014" name="Virology">
        <title>Genome of brown tide virus (AaV), the little giant of the Megaviridae, elucidates NCLDV genome expansion and host-virus coevolution.</title>
        <authorList>
            <person name="Moniruzzaman M."/>
            <person name="LeCleir G.R."/>
            <person name="Brown C.M."/>
            <person name="Gobler C.J."/>
            <person name="Bidle K.D."/>
            <person name="Wilson W.H."/>
            <person name="Wilhelm S.W."/>
        </authorList>
    </citation>
    <scope>NUCLEOTIDE SEQUENCE [LARGE SCALE GENOMIC DNA]</scope>
    <source>
        <strain evidence="3">BtV-01</strain>
    </source>
</reference>